<name>A0ABR7M8H1_9BACT</name>
<dbReference type="Proteomes" id="UP000765802">
    <property type="component" value="Unassembled WGS sequence"/>
</dbReference>
<evidence type="ECO:0000313" key="2">
    <source>
        <dbReference type="EMBL" id="MBC6491252.1"/>
    </source>
</evidence>
<proteinExistence type="predicted"/>
<dbReference type="EMBL" id="MBUA01000012">
    <property type="protein sequence ID" value="MBC6491252.1"/>
    <property type="molecule type" value="Genomic_DNA"/>
</dbReference>
<keyword evidence="3" id="KW-1185">Reference proteome</keyword>
<dbReference type="RefSeq" id="WP_187256562.1">
    <property type="nucleotide sequence ID" value="NZ_JBHULF010000014.1"/>
</dbReference>
<feature type="region of interest" description="Disordered" evidence="1">
    <location>
        <begin position="92"/>
        <end position="114"/>
    </location>
</feature>
<reference evidence="2 3" key="1">
    <citation type="submission" date="2016-07" db="EMBL/GenBank/DDBJ databases">
        <title>Genome analysis of Flavihumibacter stibioxidans YS-17.</title>
        <authorList>
            <person name="Shi K."/>
            <person name="Han Y."/>
            <person name="Wang G."/>
        </authorList>
    </citation>
    <scope>NUCLEOTIDE SEQUENCE [LARGE SCALE GENOMIC DNA]</scope>
    <source>
        <strain evidence="2 3">YS-17</strain>
    </source>
</reference>
<gene>
    <name evidence="2" type="ORF">BC349_09430</name>
</gene>
<evidence type="ECO:0000313" key="3">
    <source>
        <dbReference type="Proteomes" id="UP000765802"/>
    </source>
</evidence>
<evidence type="ECO:0000256" key="1">
    <source>
        <dbReference type="SAM" id="MobiDB-lite"/>
    </source>
</evidence>
<sequence>MAINKNHEFEDLDGIKCAIVERNASKERLDFLKPLLEFNKYTVVAVPTPVKAAPAAAQPAPATAAVQPAPAAPAAPAATAGTAPEAAAIAETGTAPASVPQETTAPPPPPPPATFTIGVTNVMFNPTNAIFGRLLKTPDGHVVTLSYWQQKETISDDEIPYFAKTPCID</sequence>
<comment type="caution">
    <text evidence="2">The sequence shown here is derived from an EMBL/GenBank/DDBJ whole genome shotgun (WGS) entry which is preliminary data.</text>
</comment>
<organism evidence="2 3">
    <name type="scientific">Flavihumibacter stibioxidans</name>
    <dbReference type="NCBI Taxonomy" id="1834163"/>
    <lineage>
        <taxon>Bacteria</taxon>
        <taxon>Pseudomonadati</taxon>
        <taxon>Bacteroidota</taxon>
        <taxon>Chitinophagia</taxon>
        <taxon>Chitinophagales</taxon>
        <taxon>Chitinophagaceae</taxon>
        <taxon>Flavihumibacter</taxon>
    </lineage>
</organism>
<protein>
    <submittedName>
        <fullName evidence="2">Uncharacterized protein</fullName>
    </submittedName>
</protein>
<accession>A0ABR7M8H1</accession>